<sequence>MAPSGASGSGEFRWTDLFEISSTGNSETSVNPPGPEASVNQAPPDLTSPNPAPEPALNPAIIYSTSSFHLPLRSIRKTFP</sequence>
<accession>A0ABR2CLF4</accession>
<proteinExistence type="predicted"/>
<dbReference type="EMBL" id="JBBPBM010000049">
    <property type="protein sequence ID" value="KAK8520488.1"/>
    <property type="molecule type" value="Genomic_DNA"/>
</dbReference>
<keyword evidence="3" id="KW-1185">Reference proteome</keyword>
<reference evidence="2 3" key="1">
    <citation type="journal article" date="2024" name="G3 (Bethesda)">
        <title>Genome assembly of Hibiscus sabdariffa L. provides insights into metabolisms of medicinal natural products.</title>
        <authorList>
            <person name="Kim T."/>
        </authorList>
    </citation>
    <scope>NUCLEOTIDE SEQUENCE [LARGE SCALE GENOMIC DNA]</scope>
    <source>
        <strain evidence="2">TK-2024</strain>
        <tissue evidence="2">Old leaves</tissue>
    </source>
</reference>
<feature type="compositionally biased region" description="Polar residues" evidence="1">
    <location>
        <begin position="20"/>
        <end position="31"/>
    </location>
</feature>
<comment type="caution">
    <text evidence="2">The sequence shown here is derived from an EMBL/GenBank/DDBJ whole genome shotgun (WGS) entry which is preliminary data.</text>
</comment>
<evidence type="ECO:0000256" key="1">
    <source>
        <dbReference type="SAM" id="MobiDB-lite"/>
    </source>
</evidence>
<organism evidence="2 3">
    <name type="scientific">Hibiscus sabdariffa</name>
    <name type="common">roselle</name>
    <dbReference type="NCBI Taxonomy" id="183260"/>
    <lineage>
        <taxon>Eukaryota</taxon>
        <taxon>Viridiplantae</taxon>
        <taxon>Streptophyta</taxon>
        <taxon>Embryophyta</taxon>
        <taxon>Tracheophyta</taxon>
        <taxon>Spermatophyta</taxon>
        <taxon>Magnoliopsida</taxon>
        <taxon>eudicotyledons</taxon>
        <taxon>Gunneridae</taxon>
        <taxon>Pentapetalae</taxon>
        <taxon>rosids</taxon>
        <taxon>malvids</taxon>
        <taxon>Malvales</taxon>
        <taxon>Malvaceae</taxon>
        <taxon>Malvoideae</taxon>
        <taxon>Hibiscus</taxon>
    </lineage>
</organism>
<name>A0ABR2CLF4_9ROSI</name>
<gene>
    <name evidence="2" type="ORF">V6N12_004425</name>
</gene>
<evidence type="ECO:0000313" key="2">
    <source>
        <dbReference type="EMBL" id="KAK8520488.1"/>
    </source>
</evidence>
<evidence type="ECO:0000313" key="3">
    <source>
        <dbReference type="Proteomes" id="UP001472677"/>
    </source>
</evidence>
<feature type="region of interest" description="Disordered" evidence="1">
    <location>
        <begin position="1"/>
        <end position="58"/>
    </location>
</feature>
<dbReference type="Proteomes" id="UP001472677">
    <property type="component" value="Unassembled WGS sequence"/>
</dbReference>
<protein>
    <submittedName>
        <fullName evidence="2">Uncharacterized protein</fullName>
    </submittedName>
</protein>